<dbReference type="GO" id="GO:0016567">
    <property type="term" value="P:protein ubiquitination"/>
    <property type="evidence" value="ECO:0007669"/>
    <property type="project" value="TreeGrafter"/>
</dbReference>
<dbReference type="GO" id="GO:0008270">
    <property type="term" value="F:zinc ion binding"/>
    <property type="evidence" value="ECO:0007669"/>
    <property type="project" value="UniProtKB-KW"/>
</dbReference>
<dbReference type="CDD" id="cd16448">
    <property type="entry name" value="RING-H2"/>
    <property type="match status" value="1"/>
</dbReference>
<dbReference type="PROSITE" id="PS50089">
    <property type="entry name" value="ZF_RING_2"/>
    <property type="match status" value="1"/>
</dbReference>
<dbReference type="GO" id="GO:0061630">
    <property type="term" value="F:ubiquitin protein ligase activity"/>
    <property type="evidence" value="ECO:0007669"/>
    <property type="project" value="TreeGrafter"/>
</dbReference>
<dbReference type="EMBL" id="JAWDEY010000001">
    <property type="protein sequence ID" value="KAK6591190.1"/>
    <property type="molecule type" value="Genomic_DNA"/>
</dbReference>
<proteinExistence type="predicted"/>
<dbReference type="InterPro" id="IPR001841">
    <property type="entry name" value="Znf_RING"/>
</dbReference>
<keyword evidence="1" id="KW-0479">Metal-binding</keyword>
<sequence>MKGDILLDNEYLERISRNKINKKTRSIFNSDNNNDNNVIQISDSNIEDNSGLEFFKETEIVKSDDENIDIKIDTQINYINSKKIKLRIPDCSICREYLTNNLTVITVCGHVFHKKCIDSWLSKFDPANRSSSISSINGNRLGYLVNDDTEPTCPLCRVPCSLLTLCDIVNITIDETLVLDEDSDTRNMECKSNENEHNEQDGLKQKECNSLSCRLKLKLISDESIVHLKDKDLLKAQLEEFKTNLNSSKDTIDALEKKNEVLRDDLNRVTHELGELNRRYFDINKKYTHLQSNLAISKFLNDNFQDNFQANEEEIIQISTLIGFNPLEDCNSKKKNEDTFDALKTLSKAFIRLTESYNKLKEKSSQWKAKCYQLMDSNAIAVNECISLKQKLVNIKKNEKTFCNSKKINSVNLSAKKEDYAIDIQNDLEVGDESFTSISKQIQNRKIDNTKQLSNKLASSLYSSMATFKETSNQELNEIIPQNENQIDKSNEQIGNKVKNDESPMLKYSSLLNIRKGSQKRKVVQKNSQSISSFFSTRKPKFNVIN</sequence>
<evidence type="ECO:0000256" key="3">
    <source>
        <dbReference type="ARBA" id="ARBA00022833"/>
    </source>
</evidence>
<dbReference type="Gene3D" id="3.30.40.10">
    <property type="entry name" value="Zinc/RING finger domain, C3HC4 (zinc finger)"/>
    <property type="match status" value="1"/>
</dbReference>
<evidence type="ECO:0000256" key="5">
    <source>
        <dbReference type="SAM" id="Coils"/>
    </source>
</evidence>
<keyword evidence="2 4" id="KW-0863">Zinc-finger</keyword>
<organism evidence="7 8">
    <name type="scientific">Cryptosporidium xiaoi</name>
    <dbReference type="NCBI Taxonomy" id="659607"/>
    <lineage>
        <taxon>Eukaryota</taxon>
        <taxon>Sar</taxon>
        <taxon>Alveolata</taxon>
        <taxon>Apicomplexa</taxon>
        <taxon>Conoidasida</taxon>
        <taxon>Coccidia</taxon>
        <taxon>Eucoccidiorida</taxon>
        <taxon>Eimeriorina</taxon>
        <taxon>Cryptosporidiidae</taxon>
        <taxon>Cryptosporidium</taxon>
    </lineage>
</organism>
<dbReference type="PANTHER" id="PTHR45969">
    <property type="entry name" value="RING ZINC FINGER PROTEIN-RELATED"/>
    <property type="match status" value="1"/>
</dbReference>
<dbReference type="PANTHER" id="PTHR45969:SF69">
    <property type="entry name" value="FINGER DOMAIN PROTEIN, PUTATIVE (AFU_ORTHOLOGUE AFUA_3G12190)-RELATED"/>
    <property type="match status" value="1"/>
</dbReference>
<evidence type="ECO:0000259" key="6">
    <source>
        <dbReference type="PROSITE" id="PS50089"/>
    </source>
</evidence>
<dbReference type="Proteomes" id="UP001311799">
    <property type="component" value="Unassembled WGS sequence"/>
</dbReference>
<accession>A0AAV9Y3F1</accession>
<name>A0AAV9Y3F1_9CRYT</name>
<dbReference type="SUPFAM" id="SSF57850">
    <property type="entry name" value="RING/U-box"/>
    <property type="match status" value="1"/>
</dbReference>
<dbReference type="AlphaFoldDB" id="A0AAV9Y3F1"/>
<reference evidence="7 8" key="1">
    <citation type="submission" date="2023-10" db="EMBL/GenBank/DDBJ databases">
        <title>Comparative genomics analysis reveals potential genetic determinants of host preference in Cryptosporidium xiaoi.</title>
        <authorList>
            <person name="Xiao L."/>
            <person name="Li J."/>
        </authorList>
    </citation>
    <scope>NUCLEOTIDE SEQUENCE [LARGE SCALE GENOMIC DNA]</scope>
    <source>
        <strain evidence="7 8">52996</strain>
    </source>
</reference>
<protein>
    <submittedName>
        <fullName evidence="7">Ring finger domain containing</fullName>
    </submittedName>
</protein>
<comment type="caution">
    <text evidence="7">The sequence shown here is derived from an EMBL/GenBank/DDBJ whole genome shotgun (WGS) entry which is preliminary data.</text>
</comment>
<feature type="coiled-coil region" evidence="5">
    <location>
        <begin position="231"/>
        <end position="279"/>
    </location>
</feature>
<evidence type="ECO:0000256" key="4">
    <source>
        <dbReference type="PROSITE-ProRule" id="PRU00175"/>
    </source>
</evidence>
<evidence type="ECO:0000313" key="8">
    <source>
        <dbReference type="Proteomes" id="UP001311799"/>
    </source>
</evidence>
<feature type="domain" description="RING-type" evidence="6">
    <location>
        <begin position="91"/>
        <end position="157"/>
    </location>
</feature>
<evidence type="ECO:0000313" key="7">
    <source>
        <dbReference type="EMBL" id="KAK6591190.1"/>
    </source>
</evidence>
<gene>
    <name evidence="7" type="ORF">RS030_101584</name>
</gene>
<dbReference type="Pfam" id="PF13639">
    <property type="entry name" value="zf-RING_2"/>
    <property type="match status" value="1"/>
</dbReference>
<keyword evidence="3" id="KW-0862">Zinc</keyword>
<dbReference type="SMART" id="SM00184">
    <property type="entry name" value="RING"/>
    <property type="match status" value="1"/>
</dbReference>
<keyword evidence="5" id="KW-0175">Coiled coil</keyword>
<dbReference type="InterPro" id="IPR013083">
    <property type="entry name" value="Znf_RING/FYVE/PHD"/>
</dbReference>
<evidence type="ECO:0000256" key="2">
    <source>
        <dbReference type="ARBA" id="ARBA00022771"/>
    </source>
</evidence>
<keyword evidence="8" id="KW-1185">Reference proteome</keyword>
<evidence type="ECO:0000256" key="1">
    <source>
        <dbReference type="ARBA" id="ARBA00022723"/>
    </source>
</evidence>